<accession>A0ABW0HGZ6</accession>
<comment type="caution">
    <text evidence="4">The sequence shown here is derived from an EMBL/GenBank/DDBJ whole genome shotgun (WGS) entry which is preliminary data.</text>
</comment>
<evidence type="ECO:0000313" key="4">
    <source>
        <dbReference type="EMBL" id="MFC5395259.1"/>
    </source>
</evidence>
<feature type="domain" description="Beta-Casp" evidence="3">
    <location>
        <begin position="267"/>
        <end position="387"/>
    </location>
</feature>
<dbReference type="InterPro" id="IPR036866">
    <property type="entry name" value="RibonucZ/Hydroxyglut_hydro"/>
</dbReference>
<name>A0ABW0HGZ6_9HYPH</name>
<evidence type="ECO:0000259" key="2">
    <source>
        <dbReference type="SMART" id="SM00849"/>
    </source>
</evidence>
<dbReference type="CDD" id="cd16295">
    <property type="entry name" value="TTHA0252-CPSF-like_MBL-fold"/>
    <property type="match status" value="1"/>
</dbReference>
<feature type="domain" description="Metallo-beta-lactamase" evidence="2">
    <location>
        <begin position="24"/>
        <end position="238"/>
    </location>
</feature>
<dbReference type="RefSeq" id="WP_291680033.1">
    <property type="nucleotide sequence ID" value="NZ_JBHSLV010000043.1"/>
</dbReference>
<dbReference type="Gene3D" id="3.40.50.10890">
    <property type="match status" value="1"/>
</dbReference>
<keyword evidence="5" id="KW-1185">Reference proteome</keyword>
<dbReference type="SMART" id="SM01027">
    <property type="entry name" value="Beta-Casp"/>
    <property type="match status" value="1"/>
</dbReference>
<dbReference type="Gene3D" id="3.60.15.10">
    <property type="entry name" value="Ribonuclease Z/Hydroxyacylglutathione hydrolase-like"/>
    <property type="match status" value="1"/>
</dbReference>
<evidence type="ECO:0000256" key="1">
    <source>
        <dbReference type="ARBA" id="ARBA00022801"/>
    </source>
</evidence>
<reference evidence="5" key="1">
    <citation type="journal article" date="2019" name="Int. J. Syst. Evol. Microbiol.">
        <title>The Global Catalogue of Microorganisms (GCM) 10K type strain sequencing project: providing services to taxonomists for standard genome sequencing and annotation.</title>
        <authorList>
            <consortium name="The Broad Institute Genomics Platform"/>
            <consortium name="The Broad Institute Genome Sequencing Center for Infectious Disease"/>
            <person name="Wu L."/>
            <person name="Ma J."/>
        </authorList>
    </citation>
    <scope>NUCLEOTIDE SEQUENCE [LARGE SCALE GENOMIC DNA]</scope>
    <source>
        <strain evidence="5">CGMCC 1.16326</strain>
    </source>
</reference>
<dbReference type="InterPro" id="IPR011108">
    <property type="entry name" value="RMMBL"/>
</dbReference>
<dbReference type="InterPro" id="IPR001279">
    <property type="entry name" value="Metallo-B-lactamas"/>
</dbReference>
<dbReference type="Pfam" id="PF10996">
    <property type="entry name" value="Beta-Casp"/>
    <property type="match status" value="1"/>
</dbReference>
<keyword evidence="1" id="KW-0378">Hydrolase</keyword>
<gene>
    <name evidence="4" type="ORF">ACFPPC_21750</name>
</gene>
<dbReference type="Proteomes" id="UP001596104">
    <property type="component" value="Unassembled WGS sequence"/>
</dbReference>
<dbReference type="InterPro" id="IPR022712">
    <property type="entry name" value="Beta_Casp"/>
</dbReference>
<evidence type="ECO:0000259" key="3">
    <source>
        <dbReference type="SMART" id="SM01027"/>
    </source>
</evidence>
<sequence length="540" mass="58681">MINGEGVPRAGVRLSFHGAAQAVTGSCYALETSDAHILVDCGMFQGSKTEKELNYRPFPFNPASLDAVLLTHAHIDHSGLLPKLARDGFGGPIFATSATIDLCSVMLPDSGHIQEMEVAQLNRRNSRRGLPAVQPIYDAAQAGVTMTQFRPVSFGVWTPVAKGVKARYWNAGHLLGSASIELEVDTHADKPLRLLFSGDIGPAHKLLQSGPTAPRDLDYVICESTYGDVDRQDASPDRRLQILEAEVDGAAKAAGALLIPSFAVERTQELLVDLVQLMESGRVPSAPIFVDSPLATRASAVFEKHAGDIGNGEALRQALRAPQVRFTESVEQSKAIARIRGFHIVIAASGMCEAGRIRHHLKEWLWREAATILFVGFQAQGTLGRILLDGASRVRLMGEDVQVRARIRSVDLYSGHADGPELATWLAGRGAVFGAVFLTHGETHAIDGLEERLRHNQSGLRIVTPTLDSAFTLEGETLYRVEAPARLAPDSAGRRDWHNELSNLILDIDEAVAQAADERARKQIIRRLRKALVEEREGPG</sequence>
<dbReference type="SMART" id="SM00849">
    <property type="entry name" value="Lactamase_B"/>
    <property type="match status" value="1"/>
</dbReference>
<dbReference type="PANTHER" id="PTHR11203">
    <property type="entry name" value="CLEAVAGE AND POLYADENYLATION SPECIFICITY FACTOR FAMILY MEMBER"/>
    <property type="match status" value="1"/>
</dbReference>
<proteinExistence type="predicted"/>
<dbReference type="InterPro" id="IPR050698">
    <property type="entry name" value="MBL"/>
</dbReference>
<dbReference type="EMBL" id="JBHSLV010000043">
    <property type="protein sequence ID" value="MFC5395259.1"/>
    <property type="molecule type" value="Genomic_DNA"/>
</dbReference>
<protein>
    <submittedName>
        <fullName evidence="4">MBL fold metallo-hydrolase</fullName>
    </submittedName>
</protein>
<dbReference type="SUPFAM" id="SSF56281">
    <property type="entry name" value="Metallo-hydrolase/oxidoreductase"/>
    <property type="match status" value="1"/>
</dbReference>
<organism evidence="4 5">
    <name type="scientific">Bosea vestrisii</name>
    <dbReference type="NCBI Taxonomy" id="151416"/>
    <lineage>
        <taxon>Bacteria</taxon>
        <taxon>Pseudomonadati</taxon>
        <taxon>Pseudomonadota</taxon>
        <taxon>Alphaproteobacteria</taxon>
        <taxon>Hyphomicrobiales</taxon>
        <taxon>Boseaceae</taxon>
        <taxon>Bosea</taxon>
    </lineage>
</organism>
<dbReference type="Pfam" id="PF00753">
    <property type="entry name" value="Lactamase_B"/>
    <property type="match status" value="1"/>
</dbReference>
<evidence type="ECO:0000313" key="5">
    <source>
        <dbReference type="Proteomes" id="UP001596104"/>
    </source>
</evidence>
<dbReference type="Pfam" id="PF07521">
    <property type="entry name" value="RMMBL"/>
    <property type="match status" value="1"/>
</dbReference>
<dbReference type="PANTHER" id="PTHR11203:SF37">
    <property type="entry name" value="INTEGRATOR COMPLEX SUBUNIT 11"/>
    <property type="match status" value="1"/>
</dbReference>